<evidence type="ECO:0008006" key="3">
    <source>
        <dbReference type="Google" id="ProtNLM"/>
    </source>
</evidence>
<dbReference type="EMBL" id="MFJB01000027">
    <property type="protein sequence ID" value="OGG00261.1"/>
    <property type="molecule type" value="Genomic_DNA"/>
</dbReference>
<evidence type="ECO:0000313" key="2">
    <source>
        <dbReference type="Proteomes" id="UP000177396"/>
    </source>
</evidence>
<organism evidence="1 2">
    <name type="scientific">Candidatus Gottesmanbacteria bacterium RBG_16_38_7b</name>
    <dbReference type="NCBI Taxonomy" id="1798372"/>
    <lineage>
        <taxon>Bacteria</taxon>
        <taxon>Candidatus Gottesmaniibacteriota</taxon>
    </lineage>
</organism>
<protein>
    <recommendedName>
        <fullName evidence="3">Nucleoside 2-deoxyribosyltransferase</fullName>
    </recommendedName>
</protein>
<proteinExistence type="predicted"/>
<comment type="caution">
    <text evidence="1">The sequence shown here is derived from an EMBL/GenBank/DDBJ whole genome shotgun (WGS) entry which is preliminary data.</text>
</comment>
<gene>
    <name evidence="1" type="ORF">A2153_04805</name>
</gene>
<name>A0A1F5YJB0_9BACT</name>
<sequence>MKKIYCLGNPLLEKDRLVLKIMPNLRKRFPRFNFAYFDPTEGEIENQAIFIDTVVGLKRVQTFYDLKNFKFSPRNSVHDFDLPVFLALMLKMKKINSFMIIGVPEKYSIKKAAMEVGEIIKRI</sequence>
<accession>A0A1F5YJB0</accession>
<dbReference type="Proteomes" id="UP000177396">
    <property type="component" value="Unassembled WGS sequence"/>
</dbReference>
<reference evidence="1 2" key="1">
    <citation type="journal article" date="2016" name="Nat. Commun.">
        <title>Thousands of microbial genomes shed light on interconnected biogeochemical processes in an aquifer system.</title>
        <authorList>
            <person name="Anantharaman K."/>
            <person name="Brown C.T."/>
            <person name="Hug L.A."/>
            <person name="Sharon I."/>
            <person name="Castelle C.J."/>
            <person name="Probst A.J."/>
            <person name="Thomas B.C."/>
            <person name="Singh A."/>
            <person name="Wilkins M.J."/>
            <person name="Karaoz U."/>
            <person name="Brodie E.L."/>
            <person name="Williams K.H."/>
            <person name="Hubbard S.S."/>
            <person name="Banfield J.F."/>
        </authorList>
    </citation>
    <scope>NUCLEOTIDE SEQUENCE [LARGE SCALE GENOMIC DNA]</scope>
</reference>
<evidence type="ECO:0000313" key="1">
    <source>
        <dbReference type="EMBL" id="OGG00261.1"/>
    </source>
</evidence>
<dbReference type="AlphaFoldDB" id="A0A1F5YJB0"/>